<evidence type="ECO:0000256" key="3">
    <source>
        <dbReference type="ARBA" id="ARBA00022692"/>
    </source>
</evidence>
<dbReference type="InterPro" id="IPR036291">
    <property type="entry name" value="NAD(P)-bd_dom_sf"/>
</dbReference>
<dbReference type="GO" id="GO:0052650">
    <property type="term" value="F:all-trans-retinol dehydrogenase (NADP+) activity"/>
    <property type="evidence" value="ECO:0007669"/>
    <property type="project" value="UniProtKB-ARBA"/>
</dbReference>
<gene>
    <name evidence="14" type="ORF">CINCED_3A014396</name>
</gene>
<keyword evidence="7" id="KW-0443">Lipid metabolism</keyword>
<keyword evidence="6" id="KW-0560">Oxidoreductase</keyword>
<keyword evidence="4" id="KW-0521">NADP</keyword>
<dbReference type="PRINTS" id="PR00080">
    <property type="entry name" value="SDRFAMILY"/>
</dbReference>
<keyword evidence="3 13" id="KW-0812">Transmembrane</keyword>
<evidence type="ECO:0000256" key="1">
    <source>
        <dbReference type="ARBA" id="ARBA00004141"/>
    </source>
</evidence>
<proteinExistence type="inferred from homology"/>
<comment type="similarity">
    <text evidence="2 12">Belongs to the short-chain dehydrogenases/reductases (SDR) family.</text>
</comment>
<dbReference type="Proteomes" id="UP000325440">
    <property type="component" value="Unassembled WGS sequence"/>
</dbReference>
<dbReference type="PRINTS" id="PR00081">
    <property type="entry name" value="GDHRDH"/>
</dbReference>
<evidence type="ECO:0000256" key="11">
    <source>
        <dbReference type="ARBA" id="ARBA00082544"/>
    </source>
</evidence>
<protein>
    <recommendedName>
        <fullName evidence="10">Short-chain dehydrogenase/reductase 3</fullName>
    </recommendedName>
    <alternativeName>
        <fullName evidence="11">Retinal short-chain dehydrogenase/reductase 1</fullName>
    </alternativeName>
</protein>
<comment type="function">
    <text evidence="9">Catalyzes the reduction of all-trans-retinal to all-trans-retinol in the presence of NADPH.</text>
</comment>
<evidence type="ECO:0000256" key="9">
    <source>
        <dbReference type="ARBA" id="ARBA00059620"/>
    </source>
</evidence>
<comment type="subcellular location">
    <subcellularLocation>
        <location evidence="1">Membrane</location>
        <topology evidence="1">Multi-pass membrane protein</topology>
    </subcellularLocation>
</comment>
<organism evidence="14 15">
    <name type="scientific">Cinara cedri</name>
    <dbReference type="NCBI Taxonomy" id="506608"/>
    <lineage>
        <taxon>Eukaryota</taxon>
        <taxon>Metazoa</taxon>
        <taxon>Ecdysozoa</taxon>
        <taxon>Arthropoda</taxon>
        <taxon>Hexapoda</taxon>
        <taxon>Insecta</taxon>
        <taxon>Pterygota</taxon>
        <taxon>Neoptera</taxon>
        <taxon>Paraneoptera</taxon>
        <taxon>Hemiptera</taxon>
        <taxon>Sternorrhyncha</taxon>
        <taxon>Aphidomorpha</taxon>
        <taxon>Aphidoidea</taxon>
        <taxon>Aphididae</taxon>
        <taxon>Lachninae</taxon>
        <taxon>Cinara</taxon>
    </lineage>
</organism>
<evidence type="ECO:0000256" key="6">
    <source>
        <dbReference type="ARBA" id="ARBA00023002"/>
    </source>
</evidence>
<dbReference type="PANTHER" id="PTHR24322">
    <property type="entry name" value="PKSB"/>
    <property type="match status" value="1"/>
</dbReference>
<keyword evidence="5 13" id="KW-1133">Transmembrane helix</keyword>
<dbReference type="FunFam" id="3.40.50.720:FF:000131">
    <property type="entry name" value="Short-chain dehydrogenase/reductase 3"/>
    <property type="match status" value="1"/>
</dbReference>
<evidence type="ECO:0000256" key="4">
    <source>
        <dbReference type="ARBA" id="ARBA00022857"/>
    </source>
</evidence>
<dbReference type="InterPro" id="IPR002347">
    <property type="entry name" value="SDR_fam"/>
</dbReference>
<evidence type="ECO:0000256" key="5">
    <source>
        <dbReference type="ARBA" id="ARBA00022989"/>
    </source>
</evidence>
<dbReference type="SUPFAM" id="SSF51735">
    <property type="entry name" value="NAD(P)-binding Rossmann-fold domains"/>
    <property type="match status" value="1"/>
</dbReference>
<accession>A0A5E4NH54</accession>
<dbReference type="OrthoDB" id="5840532at2759"/>
<name>A0A5E4NH54_9HEMI</name>
<keyword evidence="15" id="KW-1185">Reference proteome</keyword>
<dbReference type="GO" id="GO:0005811">
    <property type="term" value="C:lipid droplet"/>
    <property type="evidence" value="ECO:0007669"/>
    <property type="project" value="TreeGrafter"/>
</dbReference>
<evidence type="ECO:0000256" key="2">
    <source>
        <dbReference type="ARBA" id="ARBA00006484"/>
    </source>
</evidence>
<dbReference type="Gene3D" id="3.40.50.720">
    <property type="entry name" value="NAD(P)-binding Rossmann-like Domain"/>
    <property type="match status" value="1"/>
</dbReference>
<evidence type="ECO:0000256" key="13">
    <source>
        <dbReference type="SAM" id="Phobius"/>
    </source>
</evidence>
<keyword evidence="8 13" id="KW-0472">Membrane</keyword>
<evidence type="ECO:0000256" key="12">
    <source>
        <dbReference type="RuleBase" id="RU000363"/>
    </source>
</evidence>
<evidence type="ECO:0000256" key="8">
    <source>
        <dbReference type="ARBA" id="ARBA00023136"/>
    </source>
</evidence>
<sequence>MADPTGLPAEPLKFLVEIAVFAALLVPGILLAGLRKLLPARRKSVAGQVVLITGAARGLGRHLALKFSKLNAKIVCVDVDEEGNDETARLIQEAGGTAISYRCDVSKRDQIRILHERVKEDVGPVDVLINNAGIVWGHVYVDPSKDQFIVDQINVNLLGQIWMNREILPSMMERNSGHIVAISSMSSLTGVPNITTYTTSKWGINGMMESLDNELKEFNSAVKTSTVLPYFVKTNPKVSALLDIRFPELSVDSAGDIIVKGILEEKRIFSVPGHMLFGFSLVRLLPDNLQTLFKNIFYVNILTEPSADPIINKYKRKIA</sequence>
<dbReference type="GO" id="GO:0016020">
    <property type="term" value="C:membrane"/>
    <property type="evidence" value="ECO:0007669"/>
    <property type="project" value="UniProtKB-SubCell"/>
</dbReference>
<evidence type="ECO:0000256" key="7">
    <source>
        <dbReference type="ARBA" id="ARBA00023098"/>
    </source>
</evidence>
<reference evidence="14 15" key="1">
    <citation type="submission" date="2019-08" db="EMBL/GenBank/DDBJ databases">
        <authorList>
            <person name="Alioto T."/>
            <person name="Alioto T."/>
            <person name="Gomez Garrido J."/>
        </authorList>
    </citation>
    <scope>NUCLEOTIDE SEQUENCE [LARGE SCALE GENOMIC DNA]</scope>
</reference>
<feature type="transmembrane region" description="Helical" evidence="13">
    <location>
        <begin position="12"/>
        <end position="34"/>
    </location>
</feature>
<evidence type="ECO:0000313" key="14">
    <source>
        <dbReference type="EMBL" id="VVC43049.1"/>
    </source>
</evidence>
<dbReference type="PANTHER" id="PTHR24322:SF736">
    <property type="entry name" value="RETINOL DEHYDROGENASE 10"/>
    <property type="match status" value="1"/>
</dbReference>
<evidence type="ECO:0000256" key="10">
    <source>
        <dbReference type="ARBA" id="ARBA00068717"/>
    </source>
</evidence>
<dbReference type="AlphaFoldDB" id="A0A5E4NH54"/>
<evidence type="ECO:0000313" key="15">
    <source>
        <dbReference type="Proteomes" id="UP000325440"/>
    </source>
</evidence>
<dbReference type="Pfam" id="PF00106">
    <property type="entry name" value="adh_short"/>
    <property type="match status" value="1"/>
</dbReference>
<dbReference type="EMBL" id="CABPRJ010002367">
    <property type="protein sequence ID" value="VVC43049.1"/>
    <property type="molecule type" value="Genomic_DNA"/>
</dbReference>